<protein>
    <recommendedName>
        <fullName evidence="4">F-box domain-containing protein</fullName>
    </recommendedName>
</protein>
<keyword evidence="1" id="KW-0812">Transmembrane</keyword>
<feature type="transmembrane region" description="Helical" evidence="1">
    <location>
        <begin position="12"/>
        <end position="31"/>
    </location>
</feature>
<dbReference type="AlphaFoldDB" id="A0A0W0G2A1"/>
<evidence type="ECO:0008006" key="4">
    <source>
        <dbReference type="Google" id="ProtNLM"/>
    </source>
</evidence>
<dbReference type="EMBL" id="LATX01001304">
    <property type="protein sequence ID" value="KTB42701.1"/>
    <property type="molecule type" value="Genomic_DNA"/>
</dbReference>
<dbReference type="Proteomes" id="UP000054988">
    <property type="component" value="Unassembled WGS sequence"/>
</dbReference>
<proteinExistence type="predicted"/>
<keyword evidence="1" id="KW-1133">Transmembrane helix</keyword>
<accession>A0A0W0G2A1</accession>
<name>A0A0W0G2A1_MONRR</name>
<sequence>MWGQAVNHASSLTLITVVVLPSLAPLIAAVYPKEKTNSMGLPRLPQEICDHVIHYCQDDTETLSACSLVSRAWVFKSRSVLFPESFIFTFGDHMRKTTKDFHALVKSPCCTITPSARHIAFVGRDNIDDLAILEDAILHLESSRLGRLKEIKFFGMFPSQLMNHPNLISSLSRCITSLTLDYSIWYHNHDLSPNFILQIMHLLGPTLESFCLSLFSPSGNWQAQTLSPFPKKARMARLRYLFLDAAFDYILPLFLIPGLVEFPRLSSLNTTMVYLEDDEHYLQDFLDSHCRGRLEELSFSVQPYHAYDVHLPAINLSRLDTLSTIRFNFRPYGPQHEGYHRKFVDIASSVPCSSQRALNVFVKDESFRLPSSAEILKDRVKWYVGKDEVELDQSK</sequence>
<keyword evidence="1" id="KW-0472">Membrane</keyword>
<comment type="caution">
    <text evidence="2">The sequence shown here is derived from an EMBL/GenBank/DDBJ whole genome shotgun (WGS) entry which is preliminary data.</text>
</comment>
<gene>
    <name evidence="2" type="ORF">WG66_4730</name>
</gene>
<evidence type="ECO:0000256" key="1">
    <source>
        <dbReference type="SAM" id="Phobius"/>
    </source>
</evidence>
<reference evidence="2 3" key="1">
    <citation type="submission" date="2015-12" db="EMBL/GenBank/DDBJ databases">
        <title>Draft genome sequence of Moniliophthora roreri, the causal agent of frosty pod rot of cacao.</title>
        <authorList>
            <person name="Aime M.C."/>
            <person name="Diaz-Valderrama J.R."/>
            <person name="Kijpornyongpan T."/>
            <person name="Phillips-Mora W."/>
        </authorList>
    </citation>
    <scope>NUCLEOTIDE SEQUENCE [LARGE SCALE GENOMIC DNA]</scope>
    <source>
        <strain evidence="2 3">MCA 2952</strain>
    </source>
</reference>
<dbReference type="InterPro" id="IPR036047">
    <property type="entry name" value="F-box-like_dom_sf"/>
</dbReference>
<evidence type="ECO:0000313" key="2">
    <source>
        <dbReference type="EMBL" id="KTB42701.1"/>
    </source>
</evidence>
<organism evidence="2 3">
    <name type="scientific">Moniliophthora roreri</name>
    <name type="common">Frosty pod rot fungus</name>
    <name type="synonym">Monilia roreri</name>
    <dbReference type="NCBI Taxonomy" id="221103"/>
    <lineage>
        <taxon>Eukaryota</taxon>
        <taxon>Fungi</taxon>
        <taxon>Dikarya</taxon>
        <taxon>Basidiomycota</taxon>
        <taxon>Agaricomycotina</taxon>
        <taxon>Agaricomycetes</taxon>
        <taxon>Agaricomycetidae</taxon>
        <taxon>Agaricales</taxon>
        <taxon>Marasmiineae</taxon>
        <taxon>Marasmiaceae</taxon>
        <taxon>Moniliophthora</taxon>
    </lineage>
</organism>
<evidence type="ECO:0000313" key="3">
    <source>
        <dbReference type="Proteomes" id="UP000054988"/>
    </source>
</evidence>
<feature type="transmembrane region" description="Helical" evidence="1">
    <location>
        <begin position="240"/>
        <end position="260"/>
    </location>
</feature>
<dbReference type="SUPFAM" id="SSF81383">
    <property type="entry name" value="F-box domain"/>
    <property type="match status" value="1"/>
</dbReference>